<dbReference type="Gene3D" id="3.20.20.70">
    <property type="entry name" value="Aldolase class I"/>
    <property type="match status" value="1"/>
</dbReference>
<dbReference type="RefSeq" id="WP_070971582.1">
    <property type="nucleotide sequence ID" value="NZ_CP017603.1"/>
</dbReference>
<evidence type="ECO:0000259" key="6">
    <source>
        <dbReference type="PROSITE" id="PS51918"/>
    </source>
</evidence>
<dbReference type="Proteomes" id="UP000177894">
    <property type="component" value="Chromosome"/>
</dbReference>
<dbReference type="PROSITE" id="PS51918">
    <property type="entry name" value="RADICAL_SAM"/>
    <property type="match status" value="1"/>
</dbReference>
<evidence type="ECO:0000256" key="1">
    <source>
        <dbReference type="ARBA" id="ARBA00017228"/>
    </source>
</evidence>
<keyword evidence="2" id="KW-0949">S-adenosyl-L-methionine</keyword>
<evidence type="ECO:0000313" key="7">
    <source>
        <dbReference type="EMBL" id="AOY77671.1"/>
    </source>
</evidence>
<name>A0AAC9WGT7_9CLOT</name>
<evidence type="ECO:0000313" key="9">
    <source>
        <dbReference type="Proteomes" id="UP000177894"/>
    </source>
</evidence>
<reference evidence="8 10" key="2">
    <citation type="submission" date="2017-03" db="EMBL/GenBank/DDBJ databases">
        <title>Complete sequence of Clostridium formicaceticum DSM 92.</title>
        <authorList>
            <person name="Poehlein A."/>
            <person name="Karl M."/>
            <person name="Bengelsdorf F.R."/>
            <person name="Duerre P."/>
            <person name="Daniel R."/>
        </authorList>
    </citation>
    <scope>NUCLEOTIDE SEQUENCE [LARGE SCALE GENOMIC DNA]</scope>
    <source>
        <strain evidence="8 10">DSM 92</strain>
    </source>
</reference>
<dbReference type="EMBL" id="CP020559">
    <property type="protein sequence ID" value="ARE88258.1"/>
    <property type="molecule type" value="Genomic_DNA"/>
</dbReference>
<dbReference type="GO" id="GO:0006779">
    <property type="term" value="P:porphyrin-containing compound biosynthetic process"/>
    <property type="evidence" value="ECO:0007669"/>
    <property type="project" value="TreeGrafter"/>
</dbReference>
<evidence type="ECO:0000256" key="3">
    <source>
        <dbReference type="ARBA" id="ARBA00022723"/>
    </source>
</evidence>
<sequence length="424" mass="50237">MITSFLRRTVLGKKEKFLFRGYQDGLIDFNAMEKEIGIYIHIPFCKNMCHYCPYNKVLYEENIALAYKEALKKELVLYKEKFKDKKITSIYIGGGTPTLLAEELKEILAWIKIHYHFQGDIGIEVHPTEVKRKLLKTLKEMEVNLISVGVQTFNDEMLQFLGRGYTSHEIDQALSLIKDFNFQCVDIDIMTNLPGQKIEDIQYDLEKTYAYSIDQLSVYPLILFPMTTMSKVLKEKKLSRFGELEERKILQMIDEVSKRWGYHRSSVWTYGKSSDNRYTSVTRESFVGFGAGASSHFGDYFYLNTFDVEAYIGALKEERLPINIVNLMTEKEKMIFWIFWRCYDGMIDGERFRELFHKDMKKGFKLLFDLLKYLKMAEEEGDQVILTEWGRYAYHFVEKQYSIHYLNYLWKKSMEEPWIEEISI</sequence>
<dbReference type="SFLD" id="SFLDG01065">
    <property type="entry name" value="anaerobic_coproporphyrinogen-I"/>
    <property type="match status" value="1"/>
</dbReference>
<dbReference type="SFLD" id="SFLDS00029">
    <property type="entry name" value="Radical_SAM"/>
    <property type="match status" value="1"/>
</dbReference>
<dbReference type="InterPro" id="IPR013785">
    <property type="entry name" value="Aldolase_TIM"/>
</dbReference>
<accession>A0AAC9WGT7</accession>
<dbReference type="Proteomes" id="UP000192478">
    <property type="component" value="Chromosome"/>
</dbReference>
<dbReference type="AlphaFoldDB" id="A0AAC9WGT7"/>
<evidence type="ECO:0000256" key="4">
    <source>
        <dbReference type="ARBA" id="ARBA00023004"/>
    </source>
</evidence>
<keyword evidence="5" id="KW-0411">Iron-sulfur</keyword>
<dbReference type="SUPFAM" id="SSF102114">
    <property type="entry name" value="Radical SAM enzymes"/>
    <property type="match status" value="1"/>
</dbReference>
<feature type="domain" description="Radical SAM core" evidence="6">
    <location>
        <begin position="30"/>
        <end position="254"/>
    </location>
</feature>
<dbReference type="Pfam" id="PF04055">
    <property type="entry name" value="Radical_SAM"/>
    <property type="match status" value="1"/>
</dbReference>
<evidence type="ECO:0000256" key="2">
    <source>
        <dbReference type="ARBA" id="ARBA00022691"/>
    </source>
</evidence>
<dbReference type="GO" id="GO:0051539">
    <property type="term" value="F:4 iron, 4 sulfur cluster binding"/>
    <property type="evidence" value="ECO:0007669"/>
    <property type="project" value="TreeGrafter"/>
</dbReference>
<dbReference type="InterPro" id="IPR034505">
    <property type="entry name" value="Coproporphyrinogen-III_oxidase"/>
</dbReference>
<keyword evidence="8" id="KW-0560">Oxidoreductase</keyword>
<gene>
    <name evidence="8" type="primary">hemN_3</name>
    <name evidence="7" type="ORF">BJL90_18495</name>
    <name evidence="8" type="ORF">CLFO_26590</name>
</gene>
<dbReference type="PANTHER" id="PTHR13932:SF5">
    <property type="entry name" value="RADICAL S-ADENOSYL METHIONINE DOMAIN-CONTAINING PROTEIN 1, MITOCHONDRIAL"/>
    <property type="match status" value="1"/>
</dbReference>
<keyword evidence="9" id="KW-1185">Reference proteome</keyword>
<dbReference type="EMBL" id="CP017603">
    <property type="protein sequence ID" value="AOY77671.1"/>
    <property type="molecule type" value="Genomic_DNA"/>
</dbReference>
<dbReference type="KEGG" id="cfm:BJL90_18495"/>
<keyword evidence="3" id="KW-0479">Metal-binding</keyword>
<organism evidence="8 10">
    <name type="scientific">Clostridium formicaceticum</name>
    <dbReference type="NCBI Taxonomy" id="1497"/>
    <lineage>
        <taxon>Bacteria</taxon>
        <taxon>Bacillati</taxon>
        <taxon>Bacillota</taxon>
        <taxon>Clostridia</taxon>
        <taxon>Eubacteriales</taxon>
        <taxon>Clostridiaceae</taxon>
        <taxon>Clostridium</taxon>
    </lineage>
</organism>
<protein>
    <recommendedName>
        <fullName evidence="1">Heme chaperone HemW</fullName>
    </recommendedName>
</protein>
<dbReference type="PANTHER" id="PTHR13932">
    <property type="entry name" value="COPROPORPHYRINIGEN III OXIDASE"/>
    <property type="match status" value="1"/>
</dbReference>
<reference evidence="7 9" key="1">
    <citation type="submission" date="2016-10" db="EMBL/GenBank/DDBJ databases">
        <title>Complete Genome Sequence of Acetogen Clostridium formicoaceticum ATCC 27076.</title>
        <authorList>
            <person name="Bao T."/>
            <person name="Cheng C."/>
            <person name="Zhao J."/>
            <person name="Yang S.-T."/>
            <person name="Wang J."/>
            <person name="Wang M."/>
        </authorList>
    </citation>
    <scope>NUCLEOTIDE SEQUENCE [LARGE SCALE GENOMIC DNA]</scope>
    <source>
        <strain evidence="7 9">ATCC 27076</strain>
    </source>
</reference>
<dbReference type="InterPro" id="IPR007197">
    <property type="entry name" value="rSAM"/>
</dbReference>
<evidence type="ECO:0000313" key="8">
    <source>
        <dbReference type="EMBL" id="ARE88258.1"/>
    </source>
</evidence>
<evidence type="ECO:0000256" key="5">
    <source>
        <dbReference type="ARBA" id="ARBA00023014"/>
    </source>
</evidence>
<dbReference type="CDD" id="cd01335">
    <property type="entry name" value="Radical_SAM"/>
    <property type="match status" value="1"/>
</dbReference>
<dbReference type="GO" id="GO:0046872">
    <property type="term" value="F:metal ion binding"/>
    <property type="evidence" value="ECO:0007669"/>
    <property type="project" value="UniProtKB-KW"/>
</dbReference>
<dbReference type="GO" id="GO:0016491">
    <property type="term" value="F:oxidoreductase activity"/>
    <property type="evidence" value="ECO:0007669"/>
    <property type="project" value="UniProtKB-KW"/>
</dbReference>
<proteinExistence type="predicted"/>
<dbReference type="InterPro" id="IPR006638">
    <property type="entry name" value="Elp3/MiaA/NifB-like_rSAM"/>
</dbReference>
<keyword evidence="4" id="KW-0408">Iron</keyword>
<dbReference type="SMART" id="SM00729">
    <property type="entry name" value="Elp3"/>
    <property type="match status" value="1"/>
</dbReference>
<dbReference type="GO" id="GO:0005737">
    <property type="term" value="C:cytoplasm"/>
    <property type="evidence" value="ECO:0007669"/>
    <property type="project" value="TreeGrafter"/>
</dbReference>
<evidence type="ECO:0000313" key="10">
    <source>
        <dbReference type="Proteomes" id="UP000192478"/>
    </source>
</evidence>
<dbReference type="InterPro" id="IPR058240">
    <property type="entry name" value="rSAM_sf"/>
</dbReference>
<dbReference type="SFLD" id="SFLDG01082">
    <property type="entry name" value="B12-binding_domain_containing"/>
    <property type="match status" value="1"/>
</dbReference>